<evidence type="ECO:0000256" key="6">
    <source>
        <dbReference type="SAM" id="MobiDB-lite"/>
    </source>
</evidence>
<dbReference type="Pfam" id="PF13041">
    <property type="entry name" value="PPR_2"/>
    <property type="match status" value="2"/>
</dbReference>
<sequence>MWDKGVRALFRKLDGHHDDPLPPAEHATAHYEALRLFEDPKEMYLAWKQLKQRTNRWRGWMEIMLLVMNKYPEKTGLMLEGLHEPIGPPVWGVADVFTFLVRWSTDQQQQESQLPRLLLFLLQNSARKRYQFPQWTIGTTVSLCESDAAARIYAALLKYGHPLHLNTKLKIAGRLAGVTKYKLPVLRILEDVVANDPGIEMGDRRAAALSTALLTLPAEWKERRGSPTDVNVVTEAFDRIVRLDFRQNLVTYTAMIKALCEANRLEVAWRVYDVLRDQGIQPDAVLISTLLNGSTSMASLESVTRLVRETELKVLRQPSIGKGVVYAVLLAVTNEAVYAKPAGTKVVQLPAFYPTLQVYARLFDLAPLQTLIPIDLQRVLDGTEPTIPPPAPVSEEEGEQGWAWQRKLPNLLDALPPTSPKHLIEPSNATLGLMVSGYLKTVTASGPVMALFTHFRTLVKNRDPVAIEVLSSGSLLYDAVLTVLALHPDMLPTVVDIINTMIEEAAGSVETLVEDDVGSADVMTEEVGGSSADAQEDVSNEQAVPYEQDLPNDSETNNTPHEADVSSAATVAPTPTFHPPPSVKTWTTLLRAFARYRGPSEAARVISAMRQHGVEPNDITWTTLLLGYARSQRTSEVMAVLNEFDKAGWAPGAYLVRAVSRLQNPQPVLERLEERSAMREDERWREIHE</sequence>
<dbReference type="AlphaFoldDB" id="A0AAN6ZLZ4"/>
<feature type="repeat" description="PPR" evidence="5">
    <location>
        <begin position="617"/>
        <end position="651"/>
    </location>
</feature>
<dbReference type="PROSITE" id="PS51375">
    <property type="entry name" value="PPR"/>
    <property type="match status" value="3"/>
</dbReference>
<comment type="function">
    <text evidence="3">Regulates mitochondrial small subunit maturation by controlling 15S rRNA 5'-end processing. Localizes to the 5' precursor of the 15S rRNA in a position that is subsequently occupied by mS47 in the mature yeast mtSSU. Uses structure and sequence-specific RNA recognition, binding to a single-stranded region of the precursor and specifically recognizing bases -6 to -1. The exchange of Ccm1 for mS47 is coupled to the irreversible removal of precursor rRNA that is accompanied by conformational changes of the mitoribosomal proteins uS5m and mS26. These conformational changes signal completion of 5'-end rRNA processing through protection of the mature 5'-end of the 15S rRNA and stabilization of mS47. The removal of the 5' precursor together with the dissociation of Ccm1 may be catalyzed by the 5'-3' exoribonuclease Pet127. Involved in the specific removal of group I introns in mitochondrial encoded transcripts.</text>
</comment>
<dbReference type="InterPro" id="IPR011990">
    <property type="entry name" value="TPR-like_helical_dom_sf"/>
</dbReference>
<dbReference type="Gene3D" id="1.25.40.10">
    <property type="entry name" value="Tetratricopeptide repeat domain"/>
    <property type="match status" value="2"/>
</dbReference>
<comment type="similarity">
    <text evidence="1">Belongs to the CCM1 family.</text>
</comment>
<comment type="subunit">
    <text evidence="4">Binds to mitochondrial small subunit 15S rRNA.</text>
</comment>
<evidence type="ECO:0000256" key="2">
    <source>
        <dbReference type="ARBA" id="ARBA00022737"/>
    </source>
</evidence>
<feature type="non-terminal residue" evidence="7">
    <location>
        <position position="689"/>
    </location>
</feature>
<keyword evidence="8" id="KW-1185">Reference proteome</keyword>
<dbReference type="PANTHER" id="PTHR47447:SF17">
    <property type="entry name" value="OS12G0638900 PROTEIN"/>
    <property type="match status" value="1"/>
</dbReference>
<protein>
    <recommendedName>
        <fullName evidence="9">Pentatricopeptide repeat-containing protein</fullName>
    </recommendedName>
</protein>
<evidence type="ECO:0000256" key="4">
    <source>
        <dbReference type="ARBA" id="ARBA00044511"/>
    </source>
</evidence>
<dbReference type="Proteomes" id="UP001302676">
    <property type="component" value="Unassembled WGS sequence"/>
</dbReference>
<keyword evidence="2" id="KW-0677">Repeat</keyword>
<organism evidence="7 8">
    <name type="scientific">Dichotomopilus funicola</name>
    <dbReference type="NCBI Taxonomy" id="1934379"/>
    <lineage>
        <taxon>Eukaryota</taxon>
        <taxon>Fungi</taxon>
        <taxon>Dikarya</taxon>
        <taxon>Ascomycota</taxon>
        <taxon>Pezizomycotina</taxon>
        <taxon>Sordariomycetes</taxon>
        <taxon>Sordariomycetidae</taxon>
        <taxon>Sordariales</taxon>
        <taxon>Chaetomiaceae</taxon>
        <taxon>Dichotomopilus</taxon>
    </lineage>
</organism>
<reference evidence="7" key="2">
    <citation type="submission" date="2023-05" db="EMBL/GenBank/DDBJ databases">
        <authorList>
            <consortium name="Lawrence Berkeley National Laboratory"/>
            <person name="Steindorff A."/>
            <person name="Hensen N."/>
            <person name="Bonometti L."/>
            <person name="Westerberg I."/>
            <person name="Brannstrom I.O."/>
            <person name="Guillou S."/>
            <person name="Cros-Aarteil S."/>
            <person name="Calhoun S."/>
            <person name="Haridas S."/>
            <person name="Kuo A."/>
            <person name="Mondo S."/>
            <person name="Pangilinan J."/>
            <person name="Riley R."/>
            <person name="Labutti K."/>
            <person name="Andreopoulos B."/>
            <person name="Lipzen A."/>
            <person name="Chen C."/>
            <person name="Yanf M."/>
            <person name="Daum C."/>
            <person name="Ng V."/>
            <person name="Clum A."/>
            <person name="Ohm R."/>
            <person name="Martin F."/>
            <person name="Silar P."/>
            <person name="Natvig D."/>
            <person name="Lalanne C."/>
            <person name="Gautier V."/>
            <person name="Ament-Velasquez S.L."/>
            <person name="Kruys A."/>
            <person name="Hutchinson M.I."/>
            <person name="Powell A.J."/>
            <person name="Barry K."/>
            <person name="Miller A.N."/>
            <person name="Grigoriev I.V."/>
            <person name="Debuchy R."/>
            <person name="Gladieux P."/>
            <person name="Thoren M.H."/>
            <person name="Johannesson H."/>
        </authorList>
    </citation>
    <scope>NUCLEOTIDE SEQUENCE</scope>
    <source>
        <strain evidence="7">CBS 141.50</strain>
    </source>
</reference>
<comment type="caution">
    <text evidence="7">The sequence shown here is derived from an EMBL/GenBank/DDBJ whole genome shotgun (WGS) entry which is preliminary data.</text>
</comment>
<feature type="region of interest" description="Disordered" evidence="6">
    <location>
        <begin position="548"/>
        <end position="581"/>
    </location>
</feature>
<dbReference type="NCBIfam" id="TIGR00756">
    <property type="entry name" value="PPR"/>
    <property type="match status" value="3"/>
</dbReference>
<feature type="compositionally biased region" description="Polar residues" evidence="6">
    <location>
        <begin position="551"/>
        <end position="560"/>
    </location>
</feature>
<name>A0AAN6ZLZ4_9PEZI</name>
<evidence type="ECO:0000256" key="3">
    <source>
        <dbReference type="ARBA" id="ARBA00044493"/>
    </source>
</evidence>
<evidence type="ECO:0000256" key="1">
    <source>
        <dbReference type="ARBA" id="ARBA00006192"/>
    </source>
</evidence>
<feature type="repeat" description="PPR" evidence="5">
    <location>
        <begin position="248"/>
        <end position="282"/>
    </location>
</feature>
<evidence type="ECO:0008006" key="9">
    <source>
        <dbReference type="Google" id="ProtNLM"/>
    </source>
</evidence>
<gene>
    <name evidence="7" type="ORF">C8A04DRAFT_11711</name>
</gene>
<accession>A0AAN6ZLZ4</accession>
<dbReference type="PANTHER" id="PTHR47447">
    <property type="entry name" value="OS03G0856100 PROTEIN"/>
    <property type="match status" value="1"/>
</dbReference>
<evidence type="ECO:0000256" key="5">
    <source>
        <dbReference type="PROSITE-ProRule" id="PRU00708"/>
    </source>
</evidence>
<dbReference type="RefSeq" id="XP_062637556.1">
    <property type="nucleotide sequence ID" value="XM_062777071.1"/>
</dbReference>
<dbReference type="GeneID" id="87813684"/>
<dbReference type="InterPro" id="IPR002885">
    <property type="entry name" value="PPR_rpt"/>
</dbReference>
<evidence type="ECO:0000313" key="7">
    <source>
        <dbReference type="EMBL" id="KAK4144185.1"/>
    </source>
</evidence>
<proteinExistence type="inferred from homology"/>
<reference evidence="7" key="1">
    <citation type="journal article" date="2023" name="Mol. Phylogenet. Evol.">
        <title>Genome-scale phylogeny and comparative genomics of the fungal order Sordariales.</title>
        <authorList>
            <person name="Hensen N."/>
            <person name="Bonometti L."/>
            <person name="Westerberg I."/>
            <person name="Brannstrom I.O."/>
            <person name="Guillou S."/>
            <person name="Cros-Aarteil S."/>
            <person name="Calhoun S."/>
            <person name="Haridas S."/>
            <person name="Kuo A."/>
            <person name="Mondo S."/>
            <person name="Pangilinan J."/>
            <person name="Riley R."/>
            <person name="LaButti K."/>
            <person name="Andreopoulos B."/>
            <person name="Lipzen A."/>
            <person name="Chen C."/>
            <person name="Yan M."/>
            <person name="Daum C."/>
            <person name="Ng V."/>
            <person name="Clum A."/>
            <person name="Steindorff A."/>
            <person name="Ohm R.A."/>
            <person name="Martin F."/>
            <person name="Silar P."/>
            <person name="Natvig D.O."/>
            <person name="Lalanne C."/>
            <person name="Gautier V."/>
            <person name="Ament-Velasquez S.L."/>
            <person name="Kruys A."/>
            <person name="Hutchinson M.I."/>
            <person name="Powell A.J."/>
            <person name="Barry K."/>
            <person name="Miller A.N."/>
            <person name="Grigoriev I.V."/>
            <person name="Debuchy R."/>
            <person name="Gladieux P."/>
            <person name="Hiltunen Thoren M."/>
            <person name="Johannesson H."/>
        </authorList>
    </citation>
    <scope>NUCLEOTIDE SEQUENCE</scope>
    <source>
        <strain evidence="7">CBS 141.50</strain>
    </source>
</reference>
<feature type="repeat" description="PPR" evidence="5">
    <location>
        <begin position="582"/>
        <end position="616"/>
    </location>
</feature>
<evidence type="ECO:0000313" key="8">
    <source>
        <dbReference type="Proteomes" id="UP001302676"/>
    </source>
</evidence>
<dbReference type="EMBL" id="MU853579">
    <property type="protein sequence ID" value="KAK4144185.1"/>
    <property type="molecule type" value="Genomic_DNA"/>
</dbReference>